<dbReference type="EMBL" id="QWET01000008">
    <property type="protein sequence ID" value="RIH64949.1"/>
    <property type="molecule type" value="Genomic_DNA"/>
</dbReference>
<dbReference type="InterPro" id="IPR014284">
    <property type="entry name" value="RNA_pol_sigma-70_dom"/>
</dbReference>
<dbReference type="RefSeq" id="WP_119350414.1">
    <property type="nucleotide sequence ID" value="NZ_QWET01000008.1"/>
</dbReference>
<dbReference type="SUPFAM" id="SSF88659">
    <property type="entry name" value="Sigma3 and sigma4 domains of RNA polymerase sigma factors"/>
    <property type="match status" value="1"/>
</dbReference>
<evidence type="ECO:0000256" key="2">
    <source>
        <dbReference type="ARBA" id="ARBA00023015"/>
    </source>
</evidence>
<evidence type="ECO:0000259" key="5">
    <source>
        <dbReference type="Pfam" id="PF04542"/>
    </source>
</evidence>
<dbReference type="InterPro" id="IPR007627">
    <property type="entry name" value="RNA_pol_sigma70_r2"/>
</dbReference>
<comment type="caution">
    <text evidence="7">The sequence shown here is derived from an EMBL/GenBank/DDBJ whole genome shotgun (WGS) entry which is preliminary data.</text>
</comment>
<dbReference type="InterPro" id="IPR013249">
    <property type="entry name" value="RNA_pol_sigma70_r4_t2"/>
</dbReference>
<dbReference type="OrthoDB" id="1056775at2"/>
<evidence type="ECO:0000313" key="8">
    <source>
        <dbReference type="Proteomes" id="UP000266441"/>
    </source>
</evidence>
<dbReference type="InterPro" id="IPR036388">
    <property type="entry name" value="WH-like_DNA-bd_sf"/>
</dbReference>
<gene>
    <name evidence="7" type="ORF">D1164_13005</name>
</gene>
<evidence type="ECO:0000256" key="3">
    <source>
        <dbReference type="ARBA" id="ARBA00023082"/>
    </source>
</evidence>
<dbReference type="Gene3D" id="1.10.10.10">
    <property type="entry name" value="Winged helix-like DNA-binding domain superfamily/Winged helix DNA-binding domain"/>
    <property type="match status" value="1"/>
</dbReference>
<evidence type="ECO:0000313" key="7">
    <source>
        <dbReference type="EMBL" id="RIH64949.1"/>
    </source>
</evidence>
<keyword evidence="4" id="KW-0804">Transcription</keyword>
<dbReference type="InterPro" id="IPR013324">
    <property type="entry name" value="RNA_pol_sigma_r3/r4-like"/>
</dbReference>
<dbReference type="Pfam" id="PF08281">
    <property type="entry name" value="Sigma70_r4_2"/>
    <property type="match status" value="1"/>
</dbReference>
<comment type="similarity">
    <text evidence="1">Belongs to the sigma-70 factor family. ECF subfamily.</text>
</comment>
<proteinExistence type="inferred from homology"/>
<dbReference type="Gene3D" id="1.10.1740.10">
    <property type="match status" value="1"/>
</dbReference>
<protein>
    <submittedName>
        <fullName evidence="7">RNA polymerase sigma factor</fullName>
    </submittedName>
</protein>
<accession>A0A399CZU6</accession>
<keyword evidence="3" id="KW-0731">Sigma factor</keyword>
<evidence type="ECO:0000259" key="6">
    <source>
        <dbReference type="Pfam" id="PF08281"/>
    </source>
</evidence>
<dbReference type="GO" id="GO:0003677">
    <property type="term" value="F:DNA binding"/>
    <property type="evidence" value="ECO:0007669"/>
    <property type="project" value="InterPro"/>
</dbReference>
<evidence type="ECO:0000256" key="1">
    <source>
        <dbReference type="ARBA" id="ARBA00010641"/>
    </source>
</evidence>
<dbReference type="NCBIfam" id="TIGR02937">
    <property type="entry name" value="sigma70-ECF"/>
    <property type="match status" value="1"/>
</dbReference>
<keyword evidence="8" id="KW-1185">Reference proteome</keyword>
<dbReference type="GO" id="GO:0006352">
    <property type="term" value="P:DNA-templated transcription initiation"/>
    <property type="evidence" value="ECO:0007669"/>
    <property type="project" value="InterPro"/>
</dbReference>
<dbReference type="GO" id="GO:0016987">
    <property type="term" value="F:sigma factor activity"/>
    <property type="evidence" value="ECO:0007669"/>
    <property type="project" value="UniProtKB-KW"/>
</dbReference>
<organism evidence="7 8">
    <name type="scientific">Mariniphaga sediminis</name>
    <dbReference type="NCBI Taxonomy" id="1628158"/>
    <lineage>
        <taxon>Bacteria</taxon>
        <taxon>Pseudomonadati</taxon>
        <taxon>Bacteroidota</taxon>
        <taxon>Bacteroidia</taxon>
        <taxon>Marinilabiliales</taxon>
        <taxon>Prolixibacteraceae</taxon>
        <taxon>Mariniphaga</taxon>
    </lineage>
</organism>
<feature type="domain" description="RNA polymerase sigma-70 region 2" evidence="5">
    <location>
        <begin position="21"/>
        <end position="88"/>
    </location>
</feature>
<name>A0A399CZU6_9BACT</name>
<dbReference type="InterPro" id="IPR013325">
    <property type="entry name" value="RNA_pol_sigma_r2"/>
</dbReference>
<dbReference type="PANTHER" id="PTHR43133">
    <property type="entry name" value="RNA POLYMERASE ECF-TYPE SIGMA FACTO"/>
    <property type="match status" value="1"/>
</dbReference>
<dbReference type="InterPro" id="IPR039425">
    <property type="entry name" value="RNA_pol_sigma-70-like"/>
</dbReference>
<evidence type="ECO:0000256" key="4">
    <source>
        <dbReference type="ARBA" id="ARBA00023163"/>
    </source>
</evidence>
<sequence length="195" mass="22924">MNDAELVQQVINGNENAFRFLVAKHQRLVLHIVGRIVRRQEDCEDICQEVFMKVFRKIRKFRGDSQLSTWIATIAYNTSLSYIRSRNRKQELFMDEDIQSVAGKSIDRRGQKTLEKEEVKQLLLEMIETLPVHYRTVLTLFHLEEFSYKEVGEITGMPEGTIKSYLSRARKMLKERLEQVSKSEKTNIFTEYAEG</sequence>
<dbReference type="AlphaFoldDB" id="A0A399CZU6"/>
<dbReference type="SUPFAM" id="SSF88946">
    <property type="entry name" value="Sigma2 domain of RNA polymerase sigma factors"/>
    <property type="match status" value="1"/>
</dbReference>
<dbReference type="Proteomes" id="UP000266441">
    <property type="component" value="Unassembled WGS sequence"/>
</dbReference>
<keyword evidence="2" id="KW-0805">Transcription regulation</keyword>
<feature type="domain" description="RNA polymerase sigma factor 70 region 4 type 2" evidence="6">
    <location>
        <begin position="121"/>
        <end position="173"/>
    </location>
</feature>
<dbReference type="CDD" id="cd06171">
    <property type="entry name" value="Sigma70_r4"/>
    <property type="match status" value="1"/>
</dbReference>
<reference evidence="7 8" key="1">
    <citation type="journal article" date="2015" name="Int. J. Syst. Evol. Microbiol.">
        <title>Mariniphaga sediminis sp. nov., isolated from coastal sediment.</title>
        <authorList>
            <person name="Wang F.Q."/>
            <person name="Shen Q.Y."/>
            <person name="Chen G.J."/>
            <person name="Du Z.J."/>
        </authorList>
    </citation>
    <scope>NUCLEOTIDE SEQUENCE [LARGE SCALE GENOMIC DNA]</scope>
    <source>
        <strain evidence="7 8">SY21</strain>
    </source>
</reference>
<dbReference type="Pfam" id="PF04542">
    <property type="entry name" value="Sigma70_r2"/>
    <property type="match status" value="1"/>
</dbReference>
<dbReference type="PANTHER" id="PTHR43133:SF51">
    <property type="entry name" value="RNA POLYMERASE SIGMA FACTOR"/>
    <property type="match status" value="1"/>
</dbReference>